<evidence type="ECO:0000313" key="3">
    <source>
        <dbReference type="Proteomes" id="UP001242811"/>
    </source>
</evidence>
<gene>
    <name evidence="2" type="ORF">QOZ95_000913</name>
</gene>
<evidence type="ECO:0000313" key="2">
    <source>
        <dbReference type="EMBL" id="MDQ0492763.1"/>
    </source>
</evidence>
<dbReference type="Proteomes" id="UP001242811">
    <property type="component" value="Unassembled WGS sequence"/>
</dbReference>
<dbReference type="EMBL" id="JAUSWA010000004">
    <property type="protein sequence ID" value="MDQ0492763.1"/>
    <property type="molecule type" value="Genomic_DNA"/>
</dbReference>
<reference evidence="2 3" key="1">
    <citation type="submission" date="2023-07" db="EMBL/GenBank/DDBJ databases">
        <title>Genomic Encyclopedia of Type Strains, Phase IV (KMG-IV): sequencing the most valuable type-strain genomes for metagenomic binning, comparative biology and taxonomic classification.</title>
        <authorList>
            <person name="Goeker M."/>
        </authorList>
    </citation>
    <scope>NUCLEOTIDE SEQUENCE [LARGE SCALE GENOMIC DNA]</scope>
    <source>
        <strain evidence="2 3">DSM 14914</strain>
    </source>
</reference>
<feature type="domain" description="Rho termination factor-like N-terminal" evidence="1">
    <location>
        <begin position="52"/>
        <end position="94"/>
    </location>
</feature>
<proteinExistence type="predicted"/>
<evidence type="ECO:0000259" key="1">
    <source>
        <dbReference type="SMART" id="SM00959"/>
    </source>
</evidence>
<sequence length="104" mass="11235">MKVTLIAGAKYKKEFYQMGDEVEVESIHIPELIKAKVISPDTEVPEEPVETDINKMNLAQLKDHAEQNSIDLAGATKKEDVLAAILKAGEGNGTEPQGSTADQA</sequence>
<keyword evidence="3" id="KW-1185">Reference proteome</keyword>
<dbReference type="SMART" id="SM00959">
    <property type="entry name" value="Rho_N"/>
    <property type="match status" value="1"/>
</dbReference>
<organism evidence="2 3">
    <name type="scientific">Paenibacillus brasilensis</name>
    <dbReference type="NCBI Taxonomy" id="128574"/>
    <lineage>
        <taxon>Bacteria</taxon>
        <taxon>Bacillati</taxon>
        <taxon>Bacillota</taxon>
        <taxon>Bacilli</taxon>
        <taxon>Bacillales</taxon>
        <taxon>Paenibacillaceae</taxon>
        <taxon>Paenibacillus</taxon>
    </lineage>
</organism>
<dbReference type="InterPro" id="IPR011112">
    <property type="entry name" value="Rho-like_N"/>
</dbReference>
<comment type="caution">
    <text evidence="2">The sequence shown here is derived from an EMBL/GenBank/DDBJ whole genome shotgun (WGS) entry which is preliminary data.</text>
</comment>
<name>A0ABU0KTL1_9BACL</name>
<dbReference type="RefSeq" id="WP_152380845.1">
    <property type="nucleotide sequence ID" value="NZ_CP045298.1"/>
</dbReference>
<accession>A0ABU0KTL1</accession>
<protein>
    <recommendedName>
        <fullName evidence="1">Rho termination factor-like N-terminal domain-containing protein</fullName>
    </recommendedName>
</protein>